<dbReference type="Pfam" id="PF08284">
    <property type="entry name" value="RVP_2"/>
    <property type="match status" value="1"/>
</dbReference>
<feature type="region of interest" description="Disordered" evidence="4">
    <location>
        <begin position="432"/>
        <end position="457"/>
    </location>
</feature>
<keyword evidence="1" id="KW-0460">Magnesium</keyword>
<feature type="compositionally biased region" description="Gly residues" evidence="4">
    <location>
        <begin position="438"/>
        <end position="449"/>
    </location>
</feature>
<comment type="caution">
    <text evidence="6">The sequence shown here is derived from an EMBL/GenBank/DDBJ whole genome shotgun (WGS) entry which is preliminary data.</text>
</comment>
<proteinExistence type="predicted"/>
<keyword evidence="6" id="KW-0808">Transferase</keyword>
<accession>A0A6L2K6H5</accession>
<evidence type="ECO:0000256" key="4">
    <source>
        <dbReference type="SAM" id="MobiDB-lite"/>
    </source>
</evidence>
<protein>
    <submittedName>
        <fullName evidence="6">Reverse transcriptase domain-containing protein</fullName>
    </submittedName>
</protein>
<evidence type="ECO:0000256" key="1">
    <source>
        <dbReference type="ARBA" id="ARBA00022842"/>
    </source>
</evidence>
<dbReference type="GO" id="GO:0015074">
    <property type="term" value="P:DNA integration"/>
    <property type="evidence" value="ECO:0007669"/>
    <property type="project" value="UniProtKB-KW"/>
</dbReference>
<dbReference type="GO" id="GO:0004190">
    <property type="term" value="F:aspartic-type endopeptidase activity"/>
    <property type="evidence" value="ECO:0007669"/>
    <property type="project" value="InterPro"/>
</dbReference>
<evidence type="ECO:0000256" key="3">
    <source>
        <dbReference type="ARBA" id="ARBA00022908"/>
    </source>
</evidence>
<dbReference type="GO" id="GO:0006508">
    <property type="term" value="P:proteolysis"/>
    <property type="evidence" value="ECO:0007669"/>
    <property type="project" value="InterPro"/>
</dbReference>
<dbReference type="Gene3D" id="3.30.70.270">
    <property type="match status" value="1"/>
</dbReference>
<feature type="region of interest" description="Disordered" evidence="4">
    <location>
        <begin position="137"/>
        <end position="213"/>
    </location>
</feature>
<evidence type="ECO:0000256" key="2">
    <source>
        <dbReference type="ARBA" id="ARBA00022884"/>
    </source>
</evidence>
<reference evidence="6" key="1">
    <citation type="journal article" date="2019" name="Sci. Rep.">
        <title>Draft genome of Tanacetum cinerariifolium, the natural source of mosquito coil.</title>
        <authorList>
            <person name="Yamashiro T."/>
            <person name="Shiraishi A."/>
            <person name="Satake H."/>
            <person name="Nakayama K."/>
        </authorList>
    </citation>
    <scope>NUCLEOTIDE SEQUENCE</scope>
</reference>
<evidence type="ECO:0000259" key="5">
    <source>
        <dbReference type="Pfam" id="PF17919"/>
    </source>
</evidence>
<keyword evidence="3" id="KW-0229">DNA integration</keyword>
<dbReference type="PANTHER" id="PTHR34072">
    <property type="entry name" value="ENZYMATIC POLYPROTEIN-RELATED"/>
    <property type="match status" value="1"/>
</dbReference>
<dbReference type="CDD" id="cd00303">
    <property type="entry name" value="retropepsin_like"/>
    <property type="match status" value="1"/>
</dbReference>
<sequence length="965" mass="107923">MAALVIPNSSDSSKESMGSHVPRVILFGTIPTIFVISPTGVLDLVDFSSSFDFDPSEDSLPRPERHESLAPSSEFSLAHVVALPGIRRRPVILVRLGEAIPFGRPCRTHLNGPRKLLTARKRVRPFPARRVACRCVSHHSSDRHSSPDFTSDSSSSSSSSDSSSDISSDSLSNSSSVHSSRYDASESSLDSSFEWSLESSSPSTGPSRKRCRSPTTLVPLSTLVSGSIAPALADLLPHKRFKDSYSSKASEEEHMETGTADAEIVANLGISEGVGAPTEDGIGMGVEVATSDIREDEEEFEAEVSARGMIVISLDPLATGGISESTRGDALDLEGTLYDIAHYMSKVPLDRITEFETAQKQLERDRVDSLRRHMALSQEEFFQIRRDHDNTRRRLRRTMTNTCSGMTHTAIEEMINRHVPEALETREANRNIRLGNGNDKGGNGNGNGNGNRNEYHNENDRDARLVVREYTYHDFMKCQPLNFKGTKGVVGLIRWFEKMETVFHISNYPEKYQVKFQELTMLCTKMVPEEEDRVEKFIGGLLDNIQGNIIAEKPTRPQNVVRMANNLMDQKLKGYAMKNVENKIKFDNSQKPGSNYHSKDRMAMHCEMWEVKQGCTFDQELQGYYRSDCPKLKDLNRRNKIRNKSGIGETRGKSYVLGGGDANPDSNVVTGTFLLNNHYASVLFDSGADRSFVSTTFSTLLDIIPDNLDVSYAVELANMRISEKTVLRGCTLGLLDHPFNIDLMLVELGSFDVIIDMDWLTNHHAMIVCDEKIIRIPYGDKVLIVQGDRNGKGNKSKLSIISCTKTQKYIKKGCPIFLAQVTKKETKDKSKGKRLKDVPTVRDFLEKSLKFEWTKKAKTAFQLLKQKLCNAPILALPEGSKNFVVYCDASHKGLGTVLMQRENVIAYASCQLKIHKKNYTTHDLKLGAVNELNMGQRRWLELLSDYDCEIRYHPRKANAVADAMS</sequence>
<dbReference type="InterPro" id="IPR041577">
    <property type="entry name" value="RT_RNaseH_2"/>
</dbReference>
<organism evidence="6">
    <name type="scientific">Tanacetum cinerariifolium</name>
    <name type="common">Dalmatian daisy</name>
    <name type="synonym">Chrysanthemum cinerariifolium</name>
    <dbReference type="NCBI Taxonomy" id="118510"/>
    <lineage>
        <taxon>Eukaryota</taxon>
        <taxon>Viridiplantae</taxon>
        <taxon>Streptophyta</taxon>
        <taxon>Embryophyta</taxon>
        <taxon>Tracheophyta</taxon>
        <taxon>Spermatophyta</taxon>
        <taxon>Magnoliopsida</taxon>
        <taxon>eudicotyledons</taxon>
        <taxon>Gunneridae</taxon>
        <taxon>Pentapetalae</taxon>
        <taxon>asterids</taxon>
        <taxon>campanulids</taxon>
        <taxon>Asterales</taxon>
        <taxon>Asteraceae</taxon>
        <taxon>Asteroideae</taxon>
        <taxon>Anthemideae</taxon>
        <taxon>Anthemidinae</taxon>
        <taxon>Tanacetum</taxon>
    </lineage>
</organism>
<keyword evidence="6" id="KW-0695">RNA-directed DNA polymerase</keyword>
<dbReference type="AlphaFoldDB" id="A0A6L2K6H5"/>
<gene>
    <name evidence="6" type="ORF">Tci_016275</name>
</gene>
<dbReference type="InterPro" id="IPR043128">
    <property type="entry name" value="Rev_trsase/Diguanyl_cyclase"/>
</dbReference>
<evidence type="ECO:0000313" key="6">
    <source>
        <dbReference type="EMBL" id="GEU44297.1"/>
    </source>
</evidence>
<dbReference type="SUPFAM" id="SSF50630">
    <property type="entry name" value="Acid proteases"/>
    <property type="match status" value="1"/>
</dbReference>
<dbReference type="Gene3D" id="2.40.70.10">
    <property type="entry name" value="Acid Proteases"/>
    <property type="match status" value="1"/>
</dbReference>
<feature type="compositionally biased region" description="Low complexity" evidence="4">
    <location>
        <begin position="147"/>
        <end position="179"/>
    </location>
</feature>
<dbReference type="SUPFAM" id="SSF56672">
    <property type="entry name" value="DNA/RNA polymerases"/>
    <property type="match status" value="1"/>
</dbReference>
<keyword evidence="6" id="KW-0548">Nucleotidyltransferase</keyword>
<feature type="compositionally biased region" description="Low complexity" evidence="4">
    <location>
        <begin position="185"/>
        <end position="206"/>
    </location>
</feature>
<name>A0A6L2K6H5_TANCI</name>
<dbReference type="InterPro" id="IPR043502">
    <property type="entry name" value="DNA/RNA_pol_sf"/>
</dbReference>
<dbReference type="GO" id="GO:0003723">
    <property type="term" value="F:RNA binding"/>
    <property type="evidence" value="ECO:0007669"/>
    <property type="project" value="UniProtKB-KW"/>
</dbReference>
<dbReference type="InterPro" id="IPR021109">
    <property type="entry name" value="Peptidase_aspartic_dom_sf"/>
</dbReference>
<dbReference type="PROSITE" id="PS00141">
    <property type="entry name" value="ASP_PROTEASE"/>
    <property type="match status" value="1"/>
</dbReference>
<feature type="domain" description="Reverse transcriptase/retrotransposon-derived protein RNase H-like" evidence="5">
    <location>
        <begin position="853"/>
        <end position="931"/>
    </location>
</feature>
<dbReference type="InterPro" id="IPR001969">
    <property type="entry name" value="Aspartic_peptidase_AS"/>
</dbReference>
<dbReference type="EMBL" id="BKCJ010001827">
    <property type="protein sequence ID" value="GEU44297.1"/>
    <property type="molecule type" value="Genomic_DNA"/>
</dbReference>
<dbReference type="GO" id="GO:0003964">
    <property type="term" value="F:RNA-directed DNA polymerase activity"/>
    <property type="evidence" value="ECO:0007669"/>
    <property type="project" value="UniProtKB-KW"/>
</dbReference>
<keyword evidence="2" id="KW-0694">RNA-binding</keyword>
<dbReference type="PANTHER" id="PTHR34072:SF52">
    <property type="entry name" value="RIBONUCLEASE H"/>
    <property type="match status" value="1"/>
</dbReference>
<dbReference type="Pfam" id="PF17919">
    <property type="entry name" value="RT_RNaseH_2"/>
    <property type="match status" value="1"/>
</dbReference>